<evidence type="ECO:0000313" key="2">
    <source>
        <dbReference type="Proteomes" id="UP001465426"/>
    </source>
</evidence>
<dbReference type="Proteomes" id="UP001465426">
    <property type="component" value="Unassembled WGS sequence"/>
</dbReference>
<organism evidence="1 2">
    <name type="scientific">Niallia hominis</name>
    <dbReference type="NCBI Taxonomy" id="3133173"/>
    <lineage>
        <taxon>Bacteria</taxon>
        <taxon>Bacillati</taxon>
        <taxon>Bacillota</taxon>
        <taxon>Bacilli</taxon>
        <taxon>Bacillales</taxon>
        <taxon>Bacillaceae</taxon>
        <taxon>Niallia</taxon>
    </lineage>
</organism>
<protein>
    <submittedName>
        <fullName evidence="1">Phage portal protein</fullName>
    </submittedName>
</protein>
<dbReference type="RefSeq" id="WP_349204791.1">
    <property type="nucleotide sequence ID" value="NZ_JBBMFN010000022.1"/>
</dbReference>
<reference evidence="1 2" key="1">
    <citation type="submission" date="2024-03" db="EMBL/GenBank/DDBJ databases">
        <title>Human intestinal bacterial collection.</title>
        <authorList>
            <person name="Pauvert C."/>
            <person name="Hitch T.C.A."/>
            <person name="Clavel T."/>
        </authorList>
    </citation>
    <scope>NUCLEOTIDE SEQUENCE [LARGE SCALE GENOMIC DNA]</scope>
    <source>
        <strain evidence="1 2">CLA-SR-H024</strain>
    </source>
</reference>
<comment type="caution">
    <text evidence="1">The sequence shown here is derived from an EMBL/GenBank/DDBJ whole genome shotgun (WGS) entry which is preliminary data.</text>
</comment>
<accession>A0ABV1EYM3</accession>
<dbReference type="InterPro" id="IPR021145">
    <property type="entry name" value="Portal_protein_SPP1_Gp6-like"/>
</dbReference>
<dbReference type="EMBL" id="JBBMFN010000022">
    <property type="protein sequence ID" value="MEQ2466181.1"/>
    <property type="molecule type" value="Genomic_DNA"/>
</dbReference>
<proteinExistence type="predicted"/>
<sequence>MDKLEKYIQEKYDNDTNWFVEEVENIDNQQRVNDILEKKYYLNGNHKILHRQSYKYNGKEFTPRKIVLQYAKTLLNFQKAYLLQNPLTLTGDENIVKEYQKVNKKAKYDRLNVKILDKVLKYGQVAEYVYIENGVIKSKLIDAGEGYPVYDEENNLIAFIEAYINDGISYYTVFKKDIVEKYNNKGGESIQLTDRYVNLSGLPIVYHNENELSDTEGRSELDDWISILDSMEDLISKYTDSFYKFMNPIPVAIGQQLKGEGLPSDVIGGGINLDDGSEFKMVGNQLDYRSFETIYKTLLQSLLDVSQTPAVSLNKTDISNLSEVSIKLLFQLANIKAGMNEQFMRDSIEQRFEKIRVLLGYLGKQYSEDEYETLDIVFQYATPSNDKEIIENLKALREMGAISLEGILEDSPYTTDVQFELNRIMKEGNNVGNNEQDKEEKEEVTI</sequence>
<dbReference type="Pfam" id="PF05133">
    <property type="entry name" value="SPP1_portal"/>
    <property type="match status" value="1"/>
</dbReference>
<keyword evidence="2" id="KW-1185">Reference proteome</keyword>
<gene>
    <name evidence="1" type="ORF">WMO63_10955</name>
</gene>
<evidence type="ECO:0000313" key="1">
    <source>
        <dbReference type="EMBL" id="MEQ2466181.1"/>
    </source>
</evidence>
<name>A0ABV1EYM3_9BACI</name>